<organism evidence="6 7">
    <name type="scientific">Occultella aeris</name>
    <dbReference type="NCBI Taxonomy" id="2761496"/>
    <lineage>
        <taxon>Bacteria</taxon>
        <taxon>Bacillati</taxon>
        <taxon>Actinomycetota</taxon>
        <taxon>Actinomycetes</taxon>
        <taxon>Micrococcales</taxon>
        <taxon>Ruaniaceae</taxon>
        <taxon>Occultella</taxon>
    </lineage>
</organism>
<evidence type="ECO:0000256" key="2">
    <source>
        <dbReference type="ARBA" id="ARBA00022692"/>
    </source>
</evidence>
<evidence type="ECO:0000256" key="3">
    <source>
        <dbReference type="ARBA" id="ARBA00022989"/>
    </source>
</evidence>
<protein>
    <recommendedName>
        <fullName evidence="8">DoxX-like family protein</fullName>
    </recommendedName>
</protein>
<accession>A0A7M4DID1</accession>
<evidence type="ECO:0000256" key="1">
    <source>
        <dbReference type="ARBA" id="ARBA00004141"/>
    </source>
</evidence>
<feature type="transmembrane region" description="Helical" evidence="5">
    <location>
        <begin position="79"/>
        <end position="97"/>
    </location>
</feature>
<dbReference type="AlphaFoldDB" id="A0A7M4DID1"/>
<evidence type="ECO:0000256" key="4">
    <source>
        <dbReference type="ARBA" id="ARBA00023136"/>
    </source>
</evidence>
<comment type="caution">
    <text evidence="6">The sequence shown here is derived from an EMBL/GenBank/DDBJ whole genome shotgun (WGS) entry which is preliminary data.</text>
</comment>
<feature type="transmembrane region" description="Helical" evidence="5">
    <location>
        <begin position="109"/>
        <end position="129"/>
    </location>
</feature>
<keyword evidence="7" id="KW-1185">Reference proteome</keyword>
<keyword evidence="3 5" id="KW-1133">Transmembrane helix</keyword>
<evidence type="ECO:0008006" key="8">
    <source>
        <dbReference type="Google" id="ProtNLM"/>
    </source>
</evidence>
<dbReference type="GO" id="GO:0016020">
    <property type="term" value="C:membrane"/>
    <property type="evidence" value="ECO:0007669"/>
    <property type="project" value="UniProtKB-SubCell"/>
</dbReference>
<dbReference type="InterPro" id="IPR032808">
    <property type="entry name" value="DoxX"/>
</dbReference>
<comment type="subcellular location">
    <subcellularLocation>
        <location evidence="1">Membrane</location>
        <topology evidence="1">Multi-pass membrane protein</topology>
    </subcellularLocation>
</comment>
<gene>
    <name evidence="6" type="ORF">HALOF300_01882</name>
</gene>
<keyword evidence="4 5" id="KW-0472">Membrane</keyword>
<keyword evidence="2 5" id="KW-0812">Transmembrane</keyword>
<dbReference type="EMBL" id="CACRYJ010000025">
    <property type="protein sequence ID" value="VZO36703.1"/>
    <property type="molecule type" value="Genomic_DNA"/>
</dbReference>
<proteinExistence type="predicted"/>
<dbReference type="Proteomes" id="UP000419743">
    <property type="component" value="Unassembled WGS sequence"/>
</dbReference>
<name>A0A7M4DID1_9MICO</name>
<reference evidence="6 7" key="1">
    <citation type="submission" date="2019-11" db="EMBL/GenBank/DDBJ databases">
        <authorList>
            <person name="Criscuolo A."/>
        </authorList>
    </citation>
    <scope>NUCLEOTIDE SEQUENCE [LARGE SCALE GENOMIC DNA]</scope>
    <source>
        <strain evidence="6">CIP111667</strain>
    </source>
</reference>
<sequence length="130" mass="14053">MDFVITADDSIVAALPDPVWPVVLLALIQVVDGVLCIKPVTFIAECFDAVHFPRKYWWVTPPIKFAAGAGLIAGIWIPYLGALTCGALVLYFVLAISAHLRARDFGRNLFVNATGMLVICAATGLFSFVI</sequence>
<evidence type="ECO:0000313" key="6">
    <source>
        <dbReference type="EMBL" id="VZO36703.1"/>
    </source>
</evidence>
<dbReference type="RefSeq" id="WP_156740684.1">
    <property type="nucleotide sequence ID" value="NZ_CACRYJ010000025.1"/>
</dbReference>
<dbReference type="Pfam" id="PF13564">
    <property type="entry name" value="DoxX_2"/>
    <property type="match status" value="1"/>
</dbReference>
<evidence type="ECO:0000256" key="5">
    <source>
        <dbReference type="SAM" id="Phobius"/>
    </source>
</evidence>
<evidence type="ECO:0000313" key="7">
    <source>
        <dbReference type="Proteomes" id="UP000419743"/>
    </source>
</evidence>